<protein>
    <submittedName>
        <fullName evidence="1">Uncharacterized protein</fullName>
    </submittedName>
</protein>
<accession>A0A4V5N7M1</accession>
<dbReference type="AlphaFoldDB" id="A0A4V5N7M1"/>
<reference evidence="1 2" key="1">
    <citation type="submission" date="2017-03" db="EMBL/GenBank/DDBJ databases">
        <title>Genomes of endolithic fungi from Antarctica.</title>
        <authorList>
            <person name="Coleine C."/>
            <person name="Masonjones S."/>
            <person name="Stajich J.E."/>
        </authorList>
    </citation>
    <scope>NUCLEOTIDE SEQUENCE [LARGE SCALE GENOMIC DNA]</scope>
    <source>
        <strain evidence="1 2">CCFEE 5311</strain>
    </source>
</reference>
<proteinExistence type="predicted"/>
<dbReference type="PANTHER" id="PTHR42085">
    <property type="entry name" value="F-BOX DOMAIN-CONTAINING PROTEIN"/>
    <property type="match status" value="1"/>
</dbReference>
<organism evidence="1 2">
    <name type="scientific">Friedmanniomyces endolithicus</name>
    <dbReference type="NCBI Taxonomy" id="329885"/>
    <lineage>
        <taxon>Eukaryota</taxon>
        <taxon>Fungi</taxon>
        <taxon>Dikarya</taxon>
        <taxon>Ascomycota</taxon>
        <taxon>Pezizomycotina</taxon>
        <taxon>Dothideomycetes</taxon>
        <taxon>Dothideomycetidae</taxon>
        <taxon>Mycosphaerellales</taxon>
        <taxon>Teratosphaeriaceae</taxon>
        <taxon>Friedmanniomyces</taxon>
    </lineage>
</organism>
<dbReference type="PANTHER" id="PTHR42085:SF1">
    <property type="entry name" value="F-BOX DOMAIN-CONTAINING PROTEIN"/>
    <property type="match status" value="1"/>
</dbReference>
<comment type="caution">
    <text evidence="1">The sequence shown here is derived from an EMBL/GenBank/DDBJ whole genome shotgun (WGS) entry which is preliminary data.</text>
</comment>
<name>A0A4V5N7M1_9PEZI</name>
<evidence type="ECO:0000313" key="2">
    <source>
        <dbReference type="Proteomes" id="UP000310066"/>
    </source>
</evidence>
<dbReference type="Proteomes" id="UP000310066">
    <property type="component" value="Unassembled WGS sequence"/>
</dbReference>
<dbReference type="EMBL" id="NAJP01000034">
    <property type="protein sequence ID" value="TKA40229.1"/>
    <property type="molecule type" value="Genomic_DNA"/>
</dbReference>
<sequence length="249" mass="28406">MEPSPSVELAPELRNRIYELAFTNPPIELTWITDYPSVPRAVPHSNRRLGLALTATCKQIKDECGRGMFYANNDFVVSYRSGTSGYQENDTRYADVIRRFVATIGFDNALAARTLSLKQTRIHNRLFEPAIEQLYPLCRAIRLPLKIWLNRSGSLEIDMLQLLRTGDLVADRLDIRPMSRNQGPIPQGTLLREACRRALLEERRSRTRPPKWIFCRVCGESRPWRATTVPHMGDEGCVHITGAEMATTH</sequence>
<dbReference type="OrthoDB" id="5413827at2759"/>
<dbReference type="InterPro" id="IPR038883">
    <property type="entry name" value="AN11006-like"/>
</dbReference>
<gene>
    <name evidence="1" type="ORF">B0A54_10835</name>
</gene>
<evidence type="ECO:0000313" key="1">
    <source>
        <dbReference type="EMBL" id="TKA40229.1"/>
    </source>
</evidence>